<dbReference type="EMBL" id="UOFJ01000628">
    <property type="protein sequence ID" value="VAW71832.1"/>
    <property type="molecule type" value="Genomic_DNA"/>
</dbReference>
<organism evidence="1">
    <name type="scientific">hydrothermal vent metagenome</name>
    <dbReference type="NCBI Taxonomy" id="652676"/>
    <lineage>
        <taxon>unclassified sequences</taxon>
        <taxon>metagenomes</taxon>
        <taxon>ecological metagenomes</taxon>
    </lineage>
</organism>
<sequence>MKNNKLCKHLKKDFELDYIIRFTGQNNSFEMMCEKCATRLQSNFQPDLYPLDQQLLSQVEEYNWLECETPSIGEMRFPSEHPELKFISEKLPSEFLQGQKICALQPHPLEAPQWFVLNGAGEVLLVDIETQQVDRVYQLLSDWIDISQPVHLSVSADARFIAVVNSYHVYGEVIDLQASAQTMKLERSDYHVEHCFYPLAFVEYGNKTRLIHATDWNHLDIVDPATGNTLVEHPEAFDRDLCEAFDRGASFRGELLVSPDQNWIVDNAWEWHPVGVVSSWNIKNWIEQNPWEFLSSESLLNHTGKEYVWGQPVCWINNTTVCITGWSRDDCQNLPAVSFFDVRTGERSNWFYGPDGRLVFDEYLFSFIKDKGIAVWDINEGVCLLKDTSVNVRHYHPVGRYFIDFTQEGEWSVRRLSHFSEHEAG</sequence>
<dbReference type="AlphaFoldDB" id="A0A3B0Y927"/>
<dbReference type="InterPro" id="IPR011044">
    <property type="entry name" value="Quino_amine_DH_bsu"/>
</dbReference>
<protein>
    <submittedName>
        <fullName evidence="1">Uncharacterized protein</fullName>
    </submittedName>
</protein>
<accession>A0A3B0Y927</accession>
<reference evidence="1" key="1">
    <citation type="submission" date="2018-06" db="EMBL/GenBank/DDBJ databases">
        <authorList>
            <person name="Zhirakovskaya E."/>
        </authorList>
    </citation>
    <scope>NUCLEOTIDE SEQUENCE</scope>
</reference>
<evidence type="ECO:0000313" key="1">
    <source>
        <dbReference type="EMBL" id="VAW71832.1"/>
    </source>
</evidence>
<gene>
    <name evidence="1" type="ORF">MNBD_GAMMA10-1361</name>
</gene>
<dbReference type="SUPFAM" id="SSF50969">
    <property type="entry name" value="YVTN repeat-like/Quinoprotein amine dehydrogenase"/>
    <property type="match status" value="1"/>
</dbReference>
<proteinExistence type="predicted"/>
<name>A0A3B0Y927_9ZZZZ</name>